<evidence type="ECO:0000313" key="6">
    <source>
        <dbReference type="EMBL" id="MBN9412366.1"/>
    </source>
</evidence>
<dbReference type="GO" id="GO:0016491">
    <property type="term" value="F:oxidoreductase activity"/>
    <property type="evidence" value="ECO:0007669"/>
    <property type="project" value="UniProtKB-KW"/>
</dbReference>
<evidence type="ECO:0000256" key="5">
    <source>
        <dbReference type="ARBA" id="ARBA00023140"/>
    </source>
</evidence>
<dbReference type="PANTHER" id="PTHR42808">
    <property type="entry name" value="HYDROXYSTEROID DEHYDROGENASE-LIKE PROTEIN 2"/>
    <property type="match status" value="1"/>
</dbReference>
<reference evidence="6" key="1">
    <citation type="submission" date="2021-02" db="EMBL/GenBank/DDBJ databases">
        <title>Thiocyanate and organic carbon inputs drive convergent selection for specific autotrophic Afipia and Thiobacillus strains within complex microbiomes.</title>
        <authorList>
            <person name="Huddy R.J."/>
            <person name="Sachdeva R."/>
            <person name="Kadzinga F."/>
            <person name="Kantor R.S."/>
            <person name="Harrison S.T.L."/>
            <person name="Banfield J.F."/>
        </authorList>
    </citation>
    <scope>NUCLEOTIDE SEQUENCE</scope>
    <source>
        <strain evidence="6">SCN18_10_11_15_R4_P_38_20</strain>
    </source>
</reference>
<protein>
    <submittedName>
        <fullName evidence="6">NAD(P)-dependent oxidoreductase</fullName>
    </submittedName>
</protein>
<dbReference type="CDD" id="cd09762">
    <property type="entry name" value="HSDL2_SDR_c"/>
    <property type="match status" value="1"/>
</dbReference>
<keyword evidence="4" id="KW-0560">Oxidoreductase</keyword>
<dbReference type="PRINTS" id="PR00081">
    <property type="entry name" value="GDHRDH"/>
</dbReference>
<evidence type="ECO:0000313" key="7">
    <source>
        <dbReference type="Proteomes" id="UP000664414"/>
    </source>
</evidence>
<keyword evidence="3" id="KW-0521">NADP</keyword>
<dbReference type="NCBIfam" id="NF006133">
    <property type="entry name" value="PRK08278.1"/>
    <property type="match status" value="1"/>
</dbReference>
<dbReference type="InterPro" id="IPR002347">
    <property type="entry name" value="SDR_fam"/>
</dbReference>
<dbReference type="Proteomes" id="UP000664414">
    <property type="component" value="Unassembled WGS sequence"/>
</dbReference>
<comment type="subcellular location">
    <subcellularLocation>
        <location evidence="1">Peroxisome</location>
    </subcellularLocation>
</comment>
<evidence type="ECO:0000256" key="1">
    <source>
        <dbReference type="ARBA" id="ARBA00004275"/>
    </source>
</evidence>
<dbReference type="InterPro" id="IPR051935">
    <property type="entry name" value="HSDL2"/>
</dbReference>
<dbReference type="AlphaFoldDB" id="A0A8J7PZC2"/>
<organism evidence="6 7">
    <name type="scientific">Candidatus Paracaedimonas acanthamoebae</name>
    <dbReference type="NCBI Taxonomy" id="244581"/>
    <lineage>
        <taxon>Bacteria</taxon>
        <taxon>Pseudomonadati</taxon>
        <taxon>Pseudomonadota</taxon>
        <taxon>Alphaproteobacteria</taxon>
        <taxon>Holosporales</taxon>
        <taxon>Caedimonadaceae</taxon>
        <taxon>Candidatus Paracaedimonas</taxon>
    </lineage>
</organism>
<keyword evidence="5" id="KW-0576">Peroxisome</keyword>
<evidence type="ECO:0000256" key="3">
    <source>
        <dbReference type="ARBA" id="ARBA00022857"/>
    </source>
</evidence>
<sequence>MTTLQGKTIFITGGSRGIGKEIALKAAKEGAHIVIAAKTAEPHPKLEGTIYTVAAEIEELGGKVLPLQCDIRNEEQIQAAVEQTIRTFGGIDVLINNASAIYLASTLETPLKRFDLMFSINVRGTFAVTQACLPYLKKAINPHVLTLSPPLNMNPKWFEKHGAYTMSKYGMSMCVLGMSQEFSEEGIAFNGLWPKTIIATAAVEMLGGKTLLQAARKPDIVAEAAIFIIKRKSRHCTGHFFIDEEVLREEGITDFSSYIQGSESNLLPDLFLD</sequence>
<evidence type="ECO:0000256" key="4">
    <source>
        <dbReference type="ARBA" id="ARBA00023002"/>
    </source>
</evidence>
<dbReference type="FunFam" id="3.40.50.720:FF:000301">
    <property type="entry name" value="Hydroxysteroid dehydrogenase like 2"/>
    <property type="match status" value="1"/>
</dbReference>
<dbReference type="EMBL" id="JAFKGL010000010">
    <property type="protein sequence ID" value="MBN9412366.1"/>
    <property type="molecule type" value="Genomic_DNA"/>
</dbReference>
<accession>A0A8J7PZC2</accession>
<dbReference type="Gene3D" id="3.40.50.720">
    <property type="entry name" value="NAD(P)-binding Rossmann-like Domain"/>
    <property type="match status" value="1"/>
</dbReference>
<dbReference type="PANTHER" id="PTHR42808:SF3">
    <property type="entry name" value="HYDROXYSTEROID DEHYDROGENASE-LIKE PROTEIN 2"/>
    <property type="match status" value="1"/>
</dbReference>
<comment type="caution">
    <text evidence="6">The sequence shown here is derived from an EMBL/GenBank/DDBJ whole genome shotgun (WGS) entry which is preliminary data.</text>
</comment>
<gene>
    <name evidence="6" type="ORF">J0H12_00365</name>
</gene>
<dbReference type="InterPro" id="IPR036291">
    <property type="entry name" value="NAD(P)-bd_dom_sf"/>
</dbReference>
<proteinExistence type="inferred from homology"/>
<name>A0A8J7PZC2_9PROT</name>
<dbReference type="SUPFAM" id="SSF51735">
    <property type="entry name" value="NAD(P)-binding Rossmann-fold domains"/>
    <property type="match status" value="1"/>
</dbReference>
<dbReference type="Pfam" id="PF00106">
    <property type="entry name" value="adh_short"/>
    <property type="match status" value="1"/>
</dbReference>
<evidence type="ECO:0000256" key="2">
    <source>
        <dbReference type="ARBA" id="ARBA00006484"/>
    </source>
</evidence>
<comment type="similarity">
    <text evidence="2">Belongs to the short-chain dehydrogenases/reductases (SDR) family.</text>
</comment>